<dbReference type="PANTHER" id="PTHR30055">
    <property type="entry name" value="HTH-TYPE TRANSCRIPTIONAL REGULATOR RUTR"/>
    <property type="match status" value="1"/>
</dbReference>
<dbReference type="PANTHER" id="PTHR30055:SF234">
    <property type="entry name" value="HTH-TYPE TRANSCRIPTIONAL REGULATOR BETI"/>
    <property type="match status" value="1"/>
</dbReference>
<protein>
    <submittedName>
        <fullName evidence="7">TetR family transcriptional regulator</fullName>
    </submittedName>
</protein>
<feature type="DNA-binding region" description="H-T-H motif" evidence="5">
    <location>
        <begin position="34"/>
        <end position="53"/>
    </location>
</feature>
<keyword evidence="8" id="KW-1185">Reference proteome</keyword>
<organism evidence="7 8">
    <name type="scientific">Phytoactinopolyspora halotolerans</name>
    <dbReference type="NCBI Taxonomy" id="1981512"/>
    <lineage>
        <taxon>Bacteria</taxon>
        <taxon>Bacillati</taxon>
        <taxon>Actinomycetota</taxon>
        <taxon>Actinomycetes</taxon>
        <taxon>Jiangellales</taxon>
        <taxon>Jiangellaceae</taxon>
        <taxon>Phytoactinopolyspora</taxon>
    </lineage>
</organism>
<dbReference type="Pfam" id="PF00440">
    <property type="entry name" value="TetR_N"/>
    <property type="match status" value="1"/>
</dbReference>
<reference evidence="7 8" key="1">
    <citation type="submission" date="2020-02" db="EMBL/GenBank/DDBJ databases">
        <authorList>
            <person name="Li X.-J."/>
            <person name="Han X.-M."/>
        </authorList>
    </citation>
    <scope>NUCLEOTIDE SEQUENCE [LARGE SCALE GENOMIC DNA]</scope>
    <source>
        <strain evidence="7 8">CCTCC AB 2017055</strain>
    </source>
</reference>
<sequence length="202" mass="22506">MAEVRRRQPPEVRRQMIVDAAVPLLHESGLRGITLRGIARAAGVSVGTVTYHFRSVADIVDVAVAQDVTAYYERLEERVRAESDPLGALDLLIEGVFTEETRRHWQLWFDSIGPAEEAREVRSGQRSRYARWNEMLRAMVTDGAAAGAFVAPDPDRTVTLLVALVDGLSLQRLRGEPALTTQQAREHFRAAAFELLGVPHPR</sequence>
<accession>A0A6L9S973</accession>
<keyword evidence="4" id="KW-0804">Transcription</keyword>
<name>A0A6L9S973_9ACTN</name>
<evidence type="ECO:0000256" key="4">
    <source>
        <dbReference type="ARBA" id="ARBA00023163"/>
    </source>
</evidence>
<evidence type="ECO:0000256" key="2">
    <source>
        <dbReference type="ARBA" id="ARBA00023015"/>
    </source>
</evidence>
<keyword evidence="1" id="KW-0678">Repressor</keyword>
<feature type="domain" description="HTH tetR-type" evidence="6">
    <location>
        <begin position="11"/>
        <end position="71"/>
    </location>
</feature>
<evidence type="ECO:0000259" key="6">
    <source>
        <dbReference type="PROSITE" id="PS50977"/>
    </source>
</evidence>
<dbReference type="InterPro" id="IPR036271">
    <property type="entry name" value="Tet_transcr_reg_TetR-rel_C_sf"/>
</dbReference>
<dbReference type="RefSeq" id="WP_163739424.1">
    <property type="nucleotide sequence ID" value="NZ_JAAGOA010000010.1"/>
</dbReference>
<keyword evidence="3 5" id="KW-0238">DNA-binding</keyword>
<dbReference type="AlphaFoldDB" id="A0A6L9S973"/>
<comment type="caution">
    <text evidence="7">The sequence shown here is derived from an EMBL/GenBank/DDBJ whole genome shotgun (WGS) entry which is preliminary data.</text>
</comment>
<keyword evidence="2" id="KW-0805">Transcription regulation</keyword>
<dbReference type="InterPro" id="IPR001647">
    <property type="entry name" value="HTH_TetR"/>
</dbReference>
<dbReference type="Proteomes" id="UP000475214">
    <property type="component" value="Unassembled WGS sequence"/>
</dbReference>
<dbReference type="GO" id="GO:0000976">
    <property type="term" value="F:transcription cis-regulatory region binding"/>
    <property type="evidence" value="ECO:0007669"/>
    <property type="project" value="TreeGrafter"/>
</dbReference>
<dbReference type="Gene3D" id="1.10.357.10">
    <property type="entry name" value="Tetracycline Repressor, domain 2"/>
    <property type="match status" value="1"/>
</dbReference>
<evidence type="ECO:0000313" key="8">
    <source>
        <dbReference type="Proteomes" id="UP000475214"/>
    </source>
</evidence>
<dbReference type="Pfam" id="PF13977">
    <property type="entry name" value="TetR_C_6"/>
    <property type="match status" value="1"/>
</dbReference>
<dbReference type="PRINTS" id="PR00455">
    <property type="entry name" value="HTHTETR"/>
</dbReference>
<evidence type="ECO:0000256" key="1">
    <source>
        <dbReference type="ARBA" id="ARBA00022491"/>
    </source>
</evidence>
<evidence type="ECO:0000256" key="5">
    <source>
        <dbReference type="PROSITE-ProRule" id="PRU00335"/>
    </source>
</evidence>
<evidence type="ECO:0000256" key="3">
    <source>
        <dbReference type="ARBA" id="ARBA00023125"/>
    </source>
</evidence>
<dbReference type="SUPFAM" id="SSF46689">
    <property type="entry name" value="Homeodomain-like"/>
    <property type="match status" value="1"/>
</dbReference>
<evidence type="ECO:0000313" key="7">
    <source>
        <dbReference type="EMBL" id="NEE01619.1"/>
    </source>
</evidence>
<dbReference type="InterPro" id="IPR009057">
    <property type="entry name" value="Homeodomain-like_sf"/>
</dbReference>
<dbReference type="GO" id="GO:0003700">
    <property type="term" value="F:DNA-binding transcription factor activity"/>
    <property type="evidence" value="ECO:0007669"/>
    <property type="project" value="TreeGrafter"/>
</dbReference>
<proteinExistence type="predicted"/>
<gene>
    <name evidence="7" type="ORF">G1H10_15710</name>
</gene>
<dbReference type="PROSITE" id="PS50977">
    <property type="entry name" value="HTH_TETR_2"/>
    <property type="match status" value="1"/>
</dbReference>
<dbReference type="InterPro" id="IPR050109">
    <property type="entry name" value="HTH-type_TetR-like_transc_reg"/>
</dbReference>
<dbReference type="InterPro" id="IPR039538">
    <property type="entry name" value="BetI_C"/>
</dbReference>
<dbReference type="EMBL" id="JAAGOA010000010">
    <property type="protein sequence ID" value="NEE01619.1"/>
    <property type="molecule type" value="Genomic_DNA"/>
</dbReference>
<dbReference type="SUPFAM" id="SSF48498">
    <property type="entry name" value="Tetracyclin repressor-like, C-terminal domain"/>
    <property type="match status" value="1"/>
</dbReference>